<accession>A0ABR6NDM8</accession>
<dbReference type="InterPro" id="IPR042092">
    <property type="entry name" value="PsdUridine_s_RsuA/RluB/E/F_cat"/>
</dbReference>
<dbReference type="PANTHER" id="PTHR47683:SF3">
    <property type="entry name" value="RIBOSOMAL LARGE SUBUNIT PSEUDOURIDINE SYNTHASE B"/>
    <property type="match status" value="1"/>
</dbReference>
<dbReference type="PROSITE" id="PS50889">
    <property type="entry name" value="S4"/>
    <property type="match status" value="1"/>
</dbReference>
<evidence type="ECO:0000256" key="6">
    <source>
        <dbReference type="RuleBase" id="RU003887"/>
    </source>
</evidence>
<dbReference type="SMART" id="SM00363">
    <property type="entry name" value="S4"/>
    <property type="match status" value="1"/>
</dbReference>
<dbReference type="Gene3D" id="3.10.290.10">
    <property type="entry name" value="RNA-binding S4 domain"/>
    <property type="match status" value="1"/>
</dbReference>
<evidence type="ECO:0000256" key="3">
    <source>
        <dbReference type="ARBA" id="ARBA00022884"/>
    </source>
</evidence>
<feature type="compositionally biased region" description="Basic and acidic residues" evidence="7">
    <location>
        <begin position="60"/>
        <end position="70"/>
    </location>
</feature>
<dbReference type="CDD" id="cd00165">
    <property type="entry name" value="S4"/>
    <property type="match status" value="1"/>
</dbReference>
<evidence type="ECO:0000259" key="8">
    <source>
        <dbReference type="SMART" id="SM00363"/>
    </source>
</evidence>
<evidence type="ECO:0000313" key="9">
    <source>
        <dbReference type="EMBL" id="MBB5985379.1"/>
    </source>
</evidence>
<comment type="caution">
    <text evidence="9">The sequence shown here is derived from an EMBL/GenBank/DDBJ whole genome shotgun (WGS) entry which is preliminary data.</text>
</comment>
<evidence type="ECO:0000256" key="2">
    <source>
        <dbReference type="ARBA" id="ARBA00008348"/>
    </source>
</evidence>
<keyword evidence="4 6" id="KW-0413">Isomerase</keyword>
<dbReference type="InterPro" id="IPR000748">
    <property type="entry name" value="PsdUridine_synth_RsuA/RluB/E/F"/>
</dbReference>
<dbReference type="PROSITE" id="PS01149">
    <property type="entry name" value="PSI_RSU"/>
    <property type="match status" value="1"/>
</dbReference>
<evidence type="ECO:0000256" key="4">
    <source>
        <dbReference type="ARBA" id="ARBA00023235"/>
    </source>
</evidence>
<gene>
    <name evidence="9" type="ORF">HNP60_001353</name>
</gene>
<dbReference type="SUPFAM" id="SSF55120">
    <property type="entry name" value="Pseudouridine synthase"/>
    <property type="match status" value="1"/>
</dbReference>
<sequence>MANATGPRGPRRPPRNGATGPAGGRRRPSADGPDARKPARSDKPRSDKPRSDARPPAGSETRRPADKAEARPATGKPGQRPATRKPGARPATDKPAFSSSRPARPPRGAARPAGKPGERKPRDGASEGDRAETRTGDHKADHKGDRIAKLLARAGIASRRDIERMIGEGRIALDGTVLTTPATILTSLRGVTVDGNPVQEPTPARLFLFHKPTGLLTTAKDPAGRPTIYDRLPKDLPRVMPVGRLDLNTEGLLLLTTDGELKRQLELPATGVERTYRARVFGEVSQAQLEDLIEGVQIEGMRYGRIDANLERRTGRNQWVEMTLTEGKNREVRRVLEHLGLRVSRLIRTRYGPFVLGDSQPGEVVEVRRVDLVKFRKTLD</sequence>
<dbReference type="GO" id="GO:0160139">
    <property type="term" value="F:23S rRNA pseudouridine(2605) synthase activity"/>
    <property type="evidence" value="ECO:0007669"/>
    <property type="project" value="UniProtKB-EC"/>
</dbReference>
<comment type="catalytic activity">
    <reaction evidence="1">
        <text>a uridine in RNA = a pseudouridine in RNA</text>
        <dbReference type="Rhea" id="RHEA:48348"/>
        <dbReference type="Rhea" id="RHEA-COMP:12068"/>
        <dbReference type="Rhea" id="RHEA-COMP:12069"/>
        <dbReference type="ChEBI" id="CHEBI:65314"/>
        <dbReference type="ChEBI" id="CHEBI:65315"/>
    </reaction>
</comment>
<dbReference type="RefSeq" id="WP_184151700.1">
    <property type="nucleotide sequence ID" value="NZ_JACHKA010000001.1"/>
</dbReference>
<dbReference type="Pfam" id="PF00849">
    <property type="entry name" value="PseudoU_synth_2"/>
    <property type="match status" value="1"/>
</dbReference>
<feature type="domain" description="RNA-binding S4" evidence="8">
    <location>
        <begin position="145"/>
        <end position="203"/>
    </location>
</feature>
<dbReference type="EC" id="5.4.99.-" evidence="6"/>
<dbReference type="InterPro" id="IPR036986">
    <property type="entry name" value="S4_RNA-bd_sf"/>
</dbReference>
<keyword evidence="3 5" id="KW-0694">RNA-binding</keyword>
<dbReference type="Pfam" id="PF01479">
    <property type="entry name" value="S4"/>
    <property type="match status" value="1"/>
</dbReference>
<dbReference type="InterPro" id="IPR020094">
    <property type="entry name" value="TruA/RsuA/RluB/E/F_N"/>
</dbReference>
<feature type="compositionally biased region" description="Basic and acidic residues" evidence="7">
    <location>
        <begin position="116"/>
        <end position="146"/>
    </location>
</feature>
<dbReference type="InterPro" id="IPR020103">
    <property type="entry name" value="PsdUridine_synth_cat_dom_sf"/>
</dbReference>
<dbReference type="EMBL" id="JACHKA010000001">
    <property type="protein sequence ID" value="MBB5985379.1"/>
    <property type="molecule type" value="Genomic_DNA"/>
</dbReference>
<proteinExistence type="inferred from homology"/>
<evidence type="ECO:0000313" key="10">
    <source>
        <dbReference type="Proteomes" id="UP001138540"/>
    </source>
</evidence>
<evidence type="ECO:0000256" key="5">
    <source>
        <dbReference type="PROSITE-ProRule" id="PRU00182"/>
    </source>
</evidence>
<protein>
    <recommendedName>
        <fullName evidence="6">Pseudouridine synthase</fullName>
        <ecNumber evidence="6">5.4.99.-</ecNumber>
    </recommendedName>
</protein>
<name>A0ABR6NDM8_9SPHN</name>
<dbReference type="Gene3D" id="3.30.70.1560">
    <property type="entry name" value="Alpha-L RNA-binding motif"/>
    <property type="match status" value="1"/>
</dbReference>
<dbReference type="Proteomes" id="UP001138540">
    <property type="component" value="Unassembled WGS sequence"/>
</dbReference>
<evidence type="ECO:0000256" key="1">
    <source>
        <dbReference type="ARBA" id="ARBA00000073"/>
    </source>
</evidence>
<evidence type="ECO:0000256" key="7">
    <source>
        <dbReference type="SAM" id="MobiDB-lite"/>
    </source>
</evidence>
<dbReference type="Gene3D" id="3.30.70.580">
    <property type="entry name" value="Pseudouridine synthase I, catalytic domain, N-terminal subdomain"/>
    <property type="match status" value="1"/>
</dbReference>
<reference evidence="9 10" key="1">
    <citation type="submission" date="2020-08" db="EMBL/GenBank/DDBJ databases">
        <title>Exploring microbial biodiversity for novel pathways involved in the catabolism of aromatic compounds derived from lignin.</title>
        <authorList>
            <person name="Elkins J."/>
        </authorList>
    </citation>
    <scope>NUCLEOTIDE SEQUENCE [LARGE SCALE GENOMIC DNA]</scope>
    <source>
        <strain evidence="9 10">B1D3A</strain>
    </source>
</reference>
<dbReference type="InterPro" id="IPR002942">
    <property type="entry name" value="S4_RNA-bd"/>
</dbReference>
<organism evidence="9 10">
    <name type="scientific">Sphingobium lignivorans</name>
    <dbReference type="NCBI Taxonomy" id="2735886"/>
    <lineage>
        <taxon>Bacteria</taxon>
        <taxon>Pseudomonadati</taxon>
        <taxon>Pseudomonadota</taxon>
        <taxon>Alphaproteobacteria</taxon>
        <taxon>Sphingomonadales</taxon>
        <taxon>Sphingomonadaceae</taxon>
        <taxon>Sphingobium</taxon>
    </lineage>
</organism>
<dbReference type="InterPro" id="IPR018496">
    <property type="entry name" value="PsdUridine_synth_RsuA/RluB_CS"/>
</dbReference>
<dbReference type="InterPro" id="IPR050343">
    <property type="entry name" value="RsuA_PseudoU_synthase"/>
</dbReference>
<feature type="compositionally biased region" description="Basic and acidic residues" evidence="7">
    <location>
        <begin position="33"/>
        <end position="53"/>
    </location>
</feature>
<comment type="similarity">
    <text evidence="2 6">Belongs to the pseudouridine synthase RsuA family.</text>
</comment>
<dbReference type="SUPFAM" id="SSF55174">
    <property type="entry name" value="Alpha-L RNA-binding motif"/>
    <property type="match status" value="1"/>
</dbReference>
<feature type="region of interest" description="Disordered" evidence="7">
    <location>
        <begin position="1"/>
        <end position="146"/>
    </location>
</feature>
<dbReference type="NCBIfam" id="TIGR00093">
    <property type="entry name" value="pseudouridine synthase"/>
    <property type="match status" value="1"/>
</dbReference>
<keyword evidence="10" id="KW-1185">Reference proteome</keyword>
<dbReference type="PANTHER" id="PTHR47683">
    <property type="entry name" value="PSEUDOURIDINE SYNTHASE FAMILY PROTEIN-RELATED"/>
    <property type="match status" value="1"/>
</dbReference>
<feature type="compositionally biased region" description="Low complexity" evidence="7">
    <location>
        <begin position="95"/>
        <end position="115"/>
    </location>
</feature>
<dbReference type="InterPro" id="IPR006145">
    <property type="entry name" value="PsdUridine_synth_RsuA/RluA"/>
</dbReference>